<dbReference type="GO" id="GO:0004473">
    <property type="term" value="F:malate dehydrogenase (decarboxylating) (NADP+) activity"/>
    <property type="evidence" value="ECO:0007669"/>
    <property type="project" value="TreeGrafter"/>
</dbReference>
<dbReference type="Proteomes" id="UP000037069">
    <property type="component" value="Unassembled WGS sequence"/>
</dbReference>
<evidence type="ECO:0000256" key="7">
    <source>
        <dbReference type="PROSITE-ProRule" id="PRU00059"/>
    </source>
</evidence>
<dbReference type="GO" id="GO:0006108">
    <property type="term" value="P:malate metabolic process"/>
    <property type="evidence" value="ECO:0007669"/>
    <property type="project" value="TreeGrafter"/>
</dbReference>
<dbReference type="InterPro" id="IPR035914">
    <property type="entry name" value="Sperma_CUB_dom_sf"/>
</dbReference>
<organism evidence="11 12">
    <name type="scientific">Lucilia cuprina</name>
    <name type="common">Green bottle fly</name>
    <name type="synonym">Australian sheep blowfly</name>
    <dbReference type="NCBI Taxonomy" id="7375"/>
    <lineage>
        <taxon>Eukaryota</taxon>
        <taxon>Metazoa</taxon>
        <taxon>Ecdysozoa</taxon>
        <taxon>Arthropoda</taxon>
        <taxon>Hexapoda</taxon>
        <taxon>Insecta</taxon>
        <taxon>Pterygota</taxon>
        <taxon>Neoptera</taxon>
        <taxon>Endopterygota</taxon>
        <taxon>Diptera</taxon>
        <taxon>Brachycera</taxon>
        <taxon>Muscomorpha</taxon>
        <taxon>Oestroidea</taxon>
        <taxon>Calliphoridae</taxon>
        <taxon>Luciliinae</taxon>
        <taxon>Lucilia</taxon>
    </lineage>
</organism>
<dbReference type="InterPro" id="IPR046346">
    <property type="entry name" value="Aminoacid_DH-like_N_sf"/>
</dbReference>
<comment type="caution">
    <text evidence="7">Lacks conserved residue(s) required for the propagation of feature annotation.</text>
</comment>
<dbReference type="CDD" id="cd00041">
    <property type="entry name" value="CUB"/>
    <property type="match status" value="2"/>
</dbReference>
<dbReference type="PROSITE" id="PS01180">
    <property type="entry name" value="CUB"/>
    <property type="match status" value="2"/>
</dbReference>
<proteinExistence type="inferred from homology"/>
<feature type="domain" description="CUB" evidence="10">
    <location>
        <begin position="156"/>
        <end position="274"/>
    </location>
</feature>
<accession>A0A0L0BYF3</accession>
<dbReference type="InterPro" id="IPR012302">
    <property type="entry name" value="Malic_NAD-bd"/>
</dbReference>
<dbReference type="Gene3D" id="2.60.120.290">
    <property type="entry name" value="Spermadhesin, CUB domain"/>
    <property type="match status" value="2"/>
</dbReference>
<dbReference type="STRING" id="7375.A0A0L0BYF3"/>
<keyword evidence="5 8" id="KW-0560">Oxidoreductase</keyword>
<dbReference type="InterPro" id="IPR015884">
    <property type="entry name" value="Malic_enzyme_CS"/>
</dbReference>
<dbReference type="GO" id="GO:0051287">
    <property type="term" value="F:NAD binding"/>
    <property type="evidence" value="ECO:0007669"/>
    <property type="project" value="InterPro"/>
</dbReference>
<evidence type="ECO:0000256" key="3">
    <source>
        <dbReference type="ARBA" id="ARBA00008785"/>
    </source>
</evidence>
<dbReference type="FunFam" id="2.60.120.290:FF:000058">
    <property type="entry name" value="CUB domaincontaining protein"/>
    <property type="match status" value="1"/>
</dbReference>
<name>A0A0L0BYF3_LUCCU</name>
<feature type="non-terminal residue" evidence="11">
    <location>
        <position position="1"/>
    </location>
</feature>
<dbReference type="SMART" id="SM00919">
    <property type="entry name" value="Malic_M"/>
    <property type="match status" value="1"/>
</dbReference>
<dbReference type="InterPro" id="IPR000859">
    <property type="entry name" value="CUB_dom"/>
</dbReference>
<evidence type="ECO:0000256" key="2">
    <source>
        <dbReference type="ARBA" id="ARBA00001946"/>
    </source>
</evidence>
<dbReference type="SUPFAM" id="SSF49854">
    <property type="entry name" value="Spermadhesin, CUB domain"/>
    <property type="match status" value="2"/>
</dbReference>
<dbReference type="Pfam" id="PF00390">
    <property type="entry name" value="malic"/>
    <property type="match status" value="1"/>
</dbReference>
<keyword evidence="9" id="KW-1133">Transmembrane helix</keyword>
<dbReference type="NCBIfam" id="NF010052">
    <property type="entry name" value="PRK13529.1"/>
    <property type="match status" value="1"/>
</dbReference>
<comment type="cofactor">
    <cofactor evidence="2">
        <name>Mg(2+)</name>
        <dbReference type="ChEBI" id="CHEBI:18420"/>
    </cofactor>
</comment>
<dbReference type="InterPro" id="IPR001891">
    <property type="entry name" value="Malic_OxRdtase"/>
</dbReference>
<dbReference type="AlphaFoldDB" id="A0A0L0BYF3"/>
<comment type="caution">
    <text evidence="11">The sequence shown here is derived from an EMBL/GenBank/DDBJ whole genome shotgun (WGS) entry which is preliminary data.</text>
</comment>
<dbReference type="FunFam" id="3.40.50.720:FF:000060">
    <property type="entry name" value="Malic enzyme"/>
    <property type="match status" value="1"/>
</dbReference>
<keyword evidence="9" id="KW-0812">Transmembrane</keyword>
<evidence type="ECO:0000256" key="5">
    <source>
        <dbReference type="ARBA" id="ARBA00023002"/>
    </source>
</evidence>
<dbReference type="Pfam" id="PF00431">
    <property type="entry name" value="CUB"/>
    <property type="match status" value="2"/>
</dbReference>
<dbReference type="SUPFAM" id="SSF53223">
    <property type="entry name" value="Aminoacid dehydrogenase-like, N-terminal domain"/>
    <property type="match status" value="1"/>
</dbReference>
<dbReference type="Gene3D" id="3.40.50.10380">
    <property type="entry name" value="Malic enzyme, N-terminal domain"/>
    <property type="match status" value="1"/>
</dbReference>
<keyword evidence="4 8" id="KW-0479">Metal-binding</keyword>
<dbReference type="EMBL" id="JRES01001160">
    <property type="protein sequence ID" value="KNC25050.1"/>
    <property type="molecule type" value="Genomic_DNA"/>
</dbReference>
<dbReference type="FunFam" id="3.40.50.10380:FF:000008">
    <property type="entry name" value="Malic enzyme"/>
    <property type="match status" value="1"/>
</dbReference>
<evidence type="ECO:0000256" key="9">
    <source>
        <dbReference type="SAM" id="Phobius"/>
    </source>
</evidence>
<dbReference type="PRINTS" id="PR00072">
    <property type="entry name" value="MALOXRDTASE"/>
</dbReference>
<keyword evidence="9" id="KW-0472">Membrane</keyword>
<keyword evidence="12" id="KW-1185">Reference proteome</keyword>
<dbReference type="GO" id="GO:0046872">
    <property type="term" value="F:metal ion binding"/>
    <property type="evidence" value="ECO:0007669"/>
    <property type="project" value="UniProtKB-KW"/>
</dbReference>
<evidence type="ECO:0000259" key="10">
    <source>
        <dbReference type="PROSITE" id="PS01180"/>
    </source>
</evidence>
<gene>
    <name evidence="11" type="ORF">FF38_11872</name>
</gene>
<dbReference type="Gene3D" id="3.40.50.720">
    <property type="entry name" value="NAD(P)-binding Rossmann-like Domain"/>
    <property type="match status" value="1"/>
</dbReference>
<reference evidence="11 12" key="1">
    <citation type="journal article" date="2015" name="Nat. Commun.">
        <title>Lucilia cuprina genome unlocks parasitic fly biology to underpin future interventions.</title>
        <authorList>
            <person name="Anstead C.A."/>
            <person name="Korhonen P.K."/>
            <person name="Young N.D."/>
            <person name="Hall R.S."/>
            <person name="Jex A.R."/>
            <person name="Murali S.C."/>
            <person name="Hughes D.S."/>
            <person name="Lee S.F."/>
            <person name="Perry T."/>
            <person name="Stroehlein A.J."/>
            <person name="Ansell B.R."/>
            <person name="Breugelmans B."/>
            <person name="Hofmann A."/>
            <person name="Qu J."/>
            <person name="Dugan S."/>
            <person name="Lee S.L."/>
            <person name="Chao H."/>
            <person name="Dinh H."/>
            <person name="Han Y."/>
            <person name="Doddapaneni H.V."/>
            <person name="Worley K.C."/>
            <person name="Muzny D.M."/>
            <person name="Ioannidis P."/>
            <person name="Waterhouse R.M."/>
            <person name="Zdobnov E.M."/>
            <person name="James P.J."/>
            <person name="Bagnall N.H."/>
            <person name="Kotze A.C."/>
            <person name="Gibbs R.A."/>
            <person name="Richards S."/>
            <person name="Batterham P."/>
            <person name="Gasser R.B."/>
        </authorList>
    </citation>
    <scope>NUCLEOTIDE SEQUENCE [LARGE SCALE GENOMIC DNA]</scope>
    <source>
        <strain evidence="11 12">LS</strain>
        <tissue evidence="11">Full body</tissue>
    </source>
</reference>
<evidence type="ECO:0000256" key="4">
    <source>
        <dbReference type="ARBA" id="ARBA00022723"/>
    </source>
</evidence>
<dbReference type="PANTHER" id="PTHR23406:SF90">
    <property type="entry name" value="MALIC ENZYME-RELATED"/>
    <property type="match status" value="1"/>
</dbReference>
<dbReference type="CDD" id="cd05312">
    <property type="entry name" value="NAD_bind_1_malic_enz"/>
    <property type="match status" value="1"/>
</dbReference>
<dbReference type="PANTHER" id="PTHR23406">
    <property type="entry name" value="MALIC ENZYME-RELATED"/>
    <property type="match status" value="1"/>
</dbReference>
<dbReference type="SMART" id="SM00042">
    <property type="entry name" value="CUB"/>
    <property type="match status" value="1"/>
</dbReference>
<dbReference type="GO" id="GO:0005739">
    <property type="term" value="C:mitochondrion"/>
    <property type="evidence" value="ECO:0007669"/>
    <property type="project" value="TreeGrafter"/>
</dbReference>
<dbReference type="SUPFAM" id="SSF51735">
    <property type="entry name" value="NAD(P)-binding Rossmann-fold domains"/>
    <property type="match status" value="1"/>
</dbReference>
<keyword evidence="6" id="KW-1015">Disulfide bond</keyword>
<evidence type="ECO:0000256" key="1">
    <source>
        <dbReference type="ARBA" id="ARBA00001936"/>
    </source>
</evidence>
<dbReference type="InterPro" id="IPR012301">
    <property type="entry name" value="Malic_N_dom"/>
</dbReference>
<evidence type="ECO:0000256" key="6">
    <source>
        <dbReference type="ARBA" id="ARBA00023157"/>
    </source>
</evidence>
<dbReference type="SMART" id="SM01274">
    <property type="entry name" value="malic"/>
    <property type="match status" value="1"/>
</dbReference>
<dbReference type="OrthoDB" id="5365701at2759"/>
<evidence type="ECO:0000313" key="11">
    <source>
        <dbReference type="EMBL" id="KNC25050.1"/>
    </source>
</evidence>
<feature type="domain" description="CUB" evidence="10">
    <location>
        <begin position="2"/>
        <end position="141"/>
    </location>
</feature>
<dbReference type="InterPro" id="IPR037062">
    <property type="entry name" value="Malic_N_dom_sf"/>
</dbReference>
<feature type="transmembrane region" description="Helical" evidence="9">
    <location>
        <begin position="304"/>
        <end position="325"/>
    </location>
</feature>
<dbReference type="Pfam" id="PF03949">
    <property type="entry name" value="Malic_M"/>
    <property type="match status" value="1"/>
</dbReference>
<evidence type="ECO:0000313" key="12">
    <source>
        <dbReference type="Proteomes" id="UP000037069"/>
    </source>
</evidence>
<evidence type="ECO:0000256" key="8">
    <source>
        <dbReference type="RuleBase" id="RU003426"/>
    </source>
</evidence>
<sequence length="949" mass="107055">NCKEIYDSRWNKTGVFESNQLFTSNVRLANVNNLVPFHNTGRIECIYEFYASGDERVQIKFLDFNIPTEHKNSSECKPNDSLQLLTQVKGKYEPVDFYCGAFLPKPIMSKGPKLMLQFIGKYPTNHQKVGYYGFKAEYKFLTNYGITTGYQLGHNCSFIYNSTTKKTGFFTSPNFPGLYPQNIACHYLFYGEFEEKVKINFSFFDVEGIDSCGYLTASDYVEFSNFISTDRKFPKYCGKRDKFDIRSDDRFFRVSFYTNDRFDRNGFRAYYEFEGKSTPSENTSVQSYTSVLSNGSKYETHFNFIKLLILLIYPFHIIIILYGNLTKICATASARSSNNPATTTAVAAVANNTQIREYHEVVGDILCPSQVMGIDHIRDPRLNKGLAFTLEERQVLGIHGLQPARFKTQEEQLQLCKIAVNRYSESLNKYLYLSDLQDRNERLFFRFLSENIEELMPIVYTPTVGLACQRFGLIYRRPRGLFVTINDRGHVFDVIKNWPEPDVRAICVTDGERILGLGDLGASGMGIPVGKLALYTALAGIKPHQCLPIVIDVGTNNIDLLEDPLYVGLRQKRVVGREYDDFIDEFMEAVVKRYGQNTLIQFEDFGNHNAFRFLDKYRNTYCTFNDDIQGTASVAVAGLYASKRITGKSFADYTFLFAGAGEAAIGIADLTVKAMVAEGVPIDVARSKIWMVDVNGLLTTTREEGSLEGHKLNYAKDVEPMKNLEEIVEKIKPNVLIGASAAAGIFTPKILQTMAANNDRPVVFALSNPTSKAECTAEQAYQNTDGRVIFSSGSPFPPVTINGKTYSPGQGNNAYIFPGVALGVIATGTHHIPDDMFLIAAQELANYVDQADLDRGSLYPPLNTIQEISMRIAIGVTKCAYDKGLASTYPEPQDKRKWLQDQLYNFNYESSLPVTWAWPRMPYIKTRELNPTKLFGEKREESPLLAAIK</sequence>
<dbReference type="PROSITE" id="PS00331">
    <property type="entry name" value="MALIC_ENZYMES"/>
    <property type="match status" value="1"/>
</dbReference>
<dbReference type="OMA" id="QNIACHY"/>
<comment type="cofactor">
    <cofactor evidence="1">
        <name>Mn(2+)</name>
        <dbReference type="ChEBI" id="CHEBI:29035"/>
    </cofactor>
</comment>
<comment type="similarity">
    <text evidence="3 8">Belongs to the malic enzymes family.</text>
</comment>
<dbReference type="InterPro" id="IPR036291">
    <property type="entry name" value="NAD(P)-bd_dom_sf"/>
</dbReference>
<protein>
    <recommendedName>
        <fullName evidence="8">Malic enzyme</fullName>
    </recommendedName>
</protein>